<protein>
    <recommendedName>
        <fullName evidence="4">Oligosaccharide repeat unit polymerase</fullName>
    </recommendedName>
</protein>
<feature type="transmembrane region" description="Helical" evidence="1">
    <location>
        <begin position="267"/>
        <end position="285"/>
    </location>
</feature>
<evidence type="ECO:0008006" key="4">
    <source>
        <dbReference type="Google" id="ProtNLM"/>
    </source>
</evidence>
<feature type="transmembrane region" description="Helical" evidence="1">
    <location>
        <begin position="44"/>
        <end position="63"/>
    </location>
</feature>
<feature type="transmembrane region" description="Helical" evidence="1">
    <location>
        <begin position="75"/>
        <end position="95"/>
    </location>
</feature>
<organism evidence="2 3">
    <name type="scientific">Pseudomonas gregormendelii</name>
    <dbReference type="NCBI Taxonomy" id="1628277"/>
    <lineage>
        <taxon>Bacteria</taxon>
        <taxon>Pseudomonadati</taxon>
        <taxon>Pseudomonadota</taxon>
        <taxon>Gammaproteobacteria</taxon>
        <taxon>Pseudomonadales</taxon>
        <taxon>Pseudomonadaceae</taxon>
        <taxon>Pseudomonas</taxon>
    </lineage>
</organism>
<keyword evidence="1" id="KW-0472">Membrane</keyword>
<accession>A0ABS3AJL7</accession>
<reference evidence="2 3" key="1">
    <citation type="journal article" date="2021" name="Int. J. Syst. Evol. Microbiol.">
        <title>Pseudomonas piscium sp. nov., Pseudomonas pisciculturae sp. nov., Pseudomonas mucoides sp. nov. and Pseudomonas neuropathica sp. nov. isolated from rainbow trout.</title>
        <authorList>
            <person name="Duman M."/>
            <person name="Mulet M."/>
            <person name="Altun S."/>
            <person name="Saticioglu I.B."/>
            <person name="Gomila M."/>
            <person name="Lalucat J."/>
            <person name="Garcia-Valdes E."/>
        </authorList>
    </citation>
    <scope>NUCLEOTIDE SEQUENCE [LARGE SCALE GENOMIC DNA]</scope>
    <source>
        <strain evidence="2 3">LMG 28632</strain>
    </source>
</reference>
<name>A0ABS3AJL7_9PSED</name>
<evidence type="ECO:0000313" key="2">
    <source>
        <dbReference type="EMBL" id="MBN3966974.1"/>
    </source>
</evidence>
<dbReference type="EMBL" id="JADEVO010000024">
    <property type="protein sequence ID" value="MBN3966974.1"/>
    <property type="molecule type" value="Genomic_DNA"/>
</dbReference>
<dbReference type="RefSeq" id="WP_205893276.1">
    <property type="nucleotide sequence ID" value="NZ_JADEVO010000024.1"/>
</dbReference>
<feature type="transmembrane region" description="Helical" evidence="1">
    <location>
        <begin position="215"/>
        <end position="238"/>
    </location>
</feature>
<evidence type="ECO:0000313" key="3">
    <source>
        <dbReference type="Proteomes" id="UP000772591"/>
    </source>
</evidence>
<feature type="transmembrane region" description="Helical" evidence="1">
    <location>
        <begin position="12"/>
        <end position="32"/>
    </location>
</feature>
<evidence type="ECO:0000256" key="1">
    <source>
        <dbReference type="SAM" id="Phobius"/>
    </source>
</evidence>
<gene>
    <name evidence="2" type="ORF">IMW75_17045</name>
</gene>
<comment type="caution">
    <text evidence="2">The sequence shown here is derived from an EMBL/GenBank/DDBJ whole genome shotgun (WGS) entry which is preliminary data.</text>
</comment>
<keyword evidence="3" id="KW-1185">Reference proteome</keyword>
<keyword evidence="1" id="KW-1133">Transmembrane helix</keyword>
<sequence>MSKESISSAASIILKLFIISFVFNYGLSWAVASPINREFYNFEHANLLGSYVLISLTLVYCLKLPRHSFISRVKILAAAVFTTSTGAALLATVSFFDFKKYNVKNCFVIALTLTCSLIALYMVLQLYSPLYFSKIFGPFTLIADGKLGELGNLARAGIPIQELGDKYQSSLAWRFYAYYIFIDFIGTQNLYTLFFGAGFWGFSKAWSGIMPHNDFILALIDFGVLGFGALVTAFYQAFKFVAKKCKNITPLLLILTFRLLFENNIYSFYLTSSLVMYTIVLYFYVTSKKING</sequence>
<feature type="transmembrane region" description="Helical" evidence="1">
    <location>
        <begin position="107"/>
        <end position="127"/>
    </location>
</feature>
<dbReference type="Proteomes" id="UP000772591">
    <property type="component" value="Unassembled WGS sequence"/>
</dbReference>
<proteinExistence type="predicted"/>
<feature type="transmembrane region" description="Helical" evidence="1">
    <location>
        <begin position="176"/>
        <end position="203"/>
    </location>
</feature>
<keyword evidence="1" id="KW-0812">Transmembrane</keyword>